<feature type="binding site" evidence="15">
    <location>
        <begin position="143"/>
        <end position="147"/>
    </location>
    <ligand>
        <name>D-ribulose 5-phosphate</name>
        <dbReference type="ChEBI" id="CHEBI:58121"/>
    </ligand>
</feature>
<feature type="binding site" evidence="14">
    <location>
        <position position="271"/>
    </location>
    <ligand>
        <name>Zn(2+)</name>
        <dbReference type="ChEBI" id="CHEBI:29105"/>
        <note>catalytic</note>
    </ligand>
</feature>
<dbReference type="GO" id="GO:0000287">
    <property type="term" value="F:magnesium ion binding"/>
    <property type="evidence" value="ECO:0007669"/>
    <property type="project" value="UniProtKB-UniRule"/>
</dbReference>
<feature type="binding site" evidence="15">
    <location>
        <position position="31"/>
    </location>
    <ligand>
        <name>Mg(2+)</name>
        <dbReference type="ChEBI" id="CHEBI:18420"/>
        <label>1</label>
    </ligand>
</feature>
<comment type="caution">
    <text evidence="17">The sequence shown here is derived from an EMBL/GenBank/DDBJ whole genome shotgun (WGS) entry which is preliminary data.</text>
</comment>
<dbReference type="UniPathway" id="UPA00275">
    <property type="reaction ID" value="UER00399"/>
</dbReference>
<dbReference type="SUPFAM" id="SSF55821">
    <property type="entry name" value="YrdC/RibB"/>
    <property type="match status" value="1"/>
</dbReference>
<dbReference type="GO" id="GO:0009231">
    <property type="term" value="P:riboflavin biosynthetic process"/>
    <property type="evidence" value="ECO:0007669"/>
    <property type="project" value="UniProtKB-UniRule"/>
</dbReference>
<comment type="catalytic activity">
    <reaction evidence="13 14">
        <text>GTP + 4 H2O = 2,5-diamino-6-hydroxy-4-(5-phosphoribosylamino)-pyrimidine + formate + 2 phosphate + 3 H(+)</text>
        <dbReference type="Rhea" id="RHEA:23704"/>
        <dbReference type="ChEBI" id="CHEBI:15377"/>
        <dbReference type="ChEBI" id="CHEBI:15378"/>
        <dbReference type="ChEBI" id="CHEBI:15740"/>
        <dbReference type="ChEBI" id="CHEBI:37565"/>
        <dbReference type="ChEBI" id="CHEBI:43474"/>
        <dbReference type="ChEBI" id="CHEBI:58614"/>
        <dbReference type="EC" id="3.5.4.25"/>
    </reaction>
</comment>
<feature type="binding site" evidence="14">
    <location>
        <position position="258"/>
    </location>
    <ligand>
        <name>Zn(2+)</name>
        <dbReference type="ChEBI" id="CHEBI:29105"/>
        <note>catalytic</note>
    </ligand>
</feature>
<feature type="site" description="Essential for catalytic activity" evidence="15">
    <location>
        <position position="167"/>
    </location>
</feature>
<evidence type="ECO:0000256" key="12">
    <source>
        <dbReference type="ARBA" id="ARBA00043932"/>
    </source>
</evidence>
<evidence type="ECO:0000256" key="8">
    <source>
        <dbReference type="ARBA" id="ARBA00022741"/>
    </source>
</evidence>
<dbReference type="GO" id="GO:0005525">
    <property type="term" value="F:GTP binding"/>
    <property type="evidence" value="ECO:0007669"/>
    <property type="project" value="UniProtKB-KW"/>
</dbReference>
<evidence type="ECO:0000256" key="3">
    <source>
        <dbReference type="ARBA" id="ARBA00004853"/>
    </source>
</evidence>
<feature type="binding site" evidence="14">
    <location>
        <begin position="253"/>
        <end position="257"/>
    </location>
    <ligand>
        <name>GTP</name>
        <dbReference type="ChEBI" id="CHEBI:37565"/>
    </ligand>
</feature>
<dbReference type="FunFam" id="3.40.50.10990:FF:000001">
    <property type="entry name" value="Riboflavin biosynthesis protein RibBA"/>
    <property type="match status" value="1"/>
</dbReference>
<evidence type="ECO:0000259" key="16">
    <source>
        <dbReference type="Pfam" id="PF00925"/>
    </source>
</evidence>
<keyword evidence="11 14" id="KW-0342">GTP-binding</keyword>
<evidence type="ECO:0000256" key="15">
    <source>
        <dbReference type="HAMAP-Rule" id="MF_00180"/>
    </source>
</evidence>
<dbReference type="InterPro" id="IPR036144">
    <property type="entry name" value="RibA-like_sf"/>
</dbReference>
<comment type="similarity">
    <text evidence="15">Belongs to the DHBP synthase family.</text>
</comment>
<comment type="pathway">
    <text evidence="4 15">Cofactor biosynthesis; riboflavin biosynthesis; 2-hydroxy-3-oxobutyl phosphate from D-ribulose 5-phosphate: step 1/1.</text>
</comment>
<evidence type="ECO:0000256" key="14">
    <source>
        <dbReference type="HAMAP-Rule" id="MF_00179"/>
    </source>
</evidence>
<dbReference type="NCBIfam" id="TIGR00506">
    <property type="entry name" value="ribB"/>
    <property type="match status" value="1"/>
</dbReference>
<feature type="binding site" evidence="15">
    <location>
        <begin position="30"/>
        <end position="31"/>
    </location>
    <ligand>
        <name>D-ribulose 5-phosphate</name>
        <dbReference type="ChEBI" id="CHEBI:58121"/>
    </ligand>
</feature>
<dbReference type="PANTHER" id="PTHR21327">
    <property type="entry name" value="GTP CYCLOHYDROLASE II-RELATED"/>
    <property type="match status" value="1"/>
</dbReference>
<dbReference type="CDD" id="cd00641">
    <property type="entry name" value="GTP_cyclohydro2"/>
    <property type="match status" value="1"/>
</dbReference>
<comment type="similarity">
    <text evidence="5">In the N-terminal section; belongs to the DHBP synthase family.</text>
</comment>
<comment type="cofactor">
    <cofactor evidence="14">
        <name>Zn(2+)</name>
        <dbReference type="ChEBI" id="CHEBI:29105"/>
    </cofactor>
    <text evidence="14">Binds 1 zinc ion per subunit.</text>
</comment>
<dbReference type="GO" id="GO:0008270">
    <property type="term" value="F:zinc ion binding"/>
    <property type="evidence" value="ECO:0007669"/>
    <property type="project" value="UniProtKB-UniRule"/>
</dbReference>
<dbReference type="HAMAP" id="MF_00179">
    <property type="entry name" value="RibA"/>
    <property type="match status" value="1"/>
</dbReference>
<dbReference type="Proteomes" id="UP000435304">
    <property type="component" value="Unassembled WGS sequence"/>
</dbReference>
<feature type="binding site" evidence="14">
    <location>
        <position position="318"/>
    </location>
    <ligand>
        <name>GTP</name>
        <dbReference type="ChEBI" id="CHEBI:37565"/>
    </ligand>
</feature>
<dbReference type="HAMAP" id="MF_00180">
    <property type="entry name" value="RibB"/>
    <property type="match status" value="1"/>
</dbReference>
<evidence type="ECO:0000313" key="17">
    <source>
        <dbReference type="EMBL" id="MVA76258.1"/>
    </source>
</evidence>
<dbReference type="GO" id="GO:0005829">
    <property type="term" value="C:cytosol"/>
    <property type="evidence" value="ECO:0007669"/>
    <property type="project" value="TreeGrafter"/>
</dbReference>
<comment type="cofactor">
    <cofactor evidence="15">
        <name>Mg(2+)</name>
        <dbReference type="ChEBI" id="CHEBI:18420"/>
    </cofactor>
    <cofactor evidence="15">
        <name>Mn(2+)</name>
        <dbReference type="ChEBI" id="CHEBI:29035"/>
    </cofactor>
    <text evidence="15">Binds 2 divalent metal cations per subunit. Magnesium or manganese.</text>
</comment>
<feature type="domain" description="GTP cyclohydrolase II" evidence="16">
    <location>
        <begin position="210"/>
        <end position="373"/>
    </location>
</feature>
<protein>
    <recommendedName>
        <fullName evidence="14 15">Multifunctional fusion protein</fullName>
    </recommendedName>
    <domain>
        <recommendedName>
            <fullName evidence="14">GTP cyclohydrolase-2</fullName>
            <ecNumber evidence="14">3.5.4.25</ecNumber>
        </recommendedName>
        <alternativeName>
            <fullName evidence="14">GTP cyclohydrolase II</fullName>
        </alternativeName>
    </domain>
    <domain>
        <recommendedName>
            <fullName evidence="15">3,4-dihydroxy-2-butanone 4-phosphate synthase</fullName>
            <shortName evidence="15">DHBP synthase</shortName>
            <ecNumber evidence="15">4.1.99.12</ecNumber>
        </recommendedName>
    </domain>
</protein>
<keyword evidence="8 14" id="KW-0547">Nucleotide-binding</keyword>
<evidence type="ECO:0000256" key="13">
    <source>
        <dbReference type="ARBA" id="ARBA00049295"/>
    </source>
</evidence>
<comment type="similarity">
    <text evidence="14">Belongs to the GTP cyclohydrolase II family.</text>
</comment>
<dbReference type="Gene3D" id="3.40.50.10990">
    <property type="entry name" value="GTP cyclohydrolase II"/>
    <property type="match status" value="1"/>
</dbReference>
<keyword evidence="15 17" id="KW-0456">Lyase</keyword>
<evidence type="ECO:0000256" key="4">
    <source>
        <dbReference type="ARBA" id="ARBA00004904"/>
    </source>
</evidence>
<comment type="function">
    <text evidence="12 14">Catalyzes the conversion of GTP to 2,5-diamino-6-ribosylamino-4(3H)-pyrimidinone 5'-phosphate (DARP), formate and pyrophosphate.</text>
</comment>
<dbReference type="PIRSF" id="PIRSF001259">
    <property type="entry name" value="RibA"/>
    <property type="match status" value="1"/>
</dbReference>
<gene>
    <name evidence="15 17" type="primary">ribB</name>
    <name evidence="14" type="synonym">ribA</name>
    <name evidence="17" type="ORF">GC722_09500</name>
</gene>
<dbReference type="InterPro" id="IPR032677">
    <property type="entry name" value="GTP_cyclohydro_II"/>
</dbReference>
<dbReference type="EMBL" id="WPCU01000005">
    <property type="protein sequence ID" value="MVA76258.1"/>
    <property type="molecule type" value="Genomic_DNA"/>
</dbReference>
<dbReference type="GO" id="GO:0008686">
    <property type="term" value="F:3,4-dihydroxy-2-butanone-4-phosphate synthase activity"/>
    <property type="evidence" value="ECO:0007669"/>
    <property type="project" value="UniProtKB-UniRule"/>
</dbReference>
<dbReference type="PANTHER" id="PTHR21327:SF18">
    <property type="entry name" value="3,4-DIHYDROXY-2-BUTANONE 4-PHOSPHATE SYNTHASE"/>
    <property type="match status" value="1"/>
</dbReference>
<dbReference type="NCBIfam" id="TIGR00505">
    <property type="entry name" value="ribA"/>
    <property type="match status" value="1"/>
</dbReference>
<evidence type="ECO:0000256" key="5">
    <source>
        <dbReference type="ARBA" id="ARBA00005520"/>
    </source>
</evidence>
<keyword evidence="6 15" id="KW-0686">Riboflavin biosynthesis</keyword>
<accession>A0A6A9UUA9</accession>
<comment type="catalytic activity">
    <reaction evidence="1 15">
        <text>D-ribulose 5-phosphate = (2S)-2-hydroxy-3-oxobutyl phosphate + formate + H(+)</text>
        <dbReference type="Rhea" id="RHEA:18457"/>
        <dbReference type="ChEBI" id="CHEBI:15378"/>
        <dbReference type="ChEBI" id="CHEBI:15740"/>
        <dbReference type="ChEBI" id="CHEBI:58121"/>
        <dbReference type="ChEBI" id="CHEBI:58830"/>
        <dbReference type="EC" id="4.1.99.12"/>
    </reaction>
</comment>
<dbReference type="GO" id="GO:0030145">
    <property type="term" value="F:manganese ion binding"/>
    <property type="evidence" value="ECO:0007669"/>
    <property type="project" value="UniProtKB-UniRule"/>
</dbReference>
<evidence type="ECO:0000256" key="10">
    <source>
        <dbReference type="ARBA" id="ARBA00022833"/>
    </source>
</evidence>
<sequence length="408" mass="43051">MNGDAEQAVRDALAALRAGLPVLVTDATDREDETDVVLAGENLGEEWLAWTIRHSSGFLCAPLPPERADELELPAMVDVNEDSLRTAYTVTVDARRGVGTGISAADRAQTIRTLADPASTAADLIRPGHVVPLRARPGGVLERPGHTEAAVDLCRLAGLQPVAAIAELVSDDGTMVRRPEAAALAREHGLPLLSIEQLVAWRSRHDRVTRVVETTLPTGHGPFRAIGYRDQLSGQEHLALVRPAADGTVPLVRLHSECLTGDVLGSQRCDCGAQLEQSLARVAAEGGAVVYLRGHEGRGVGLVDKLRAYRLQDDGLDTVDAQTALGLPVDGRDYAAAAAVLTDLGLTAVRLLTNNPDKVSALRSAGTDVTDVVGLTTEPTPANAGYLRTKRDRMGHRLLLAAAPGGSA</sequence>
<feature type="active site" description="Nucleophile" evidence="14">
    <location>
        <position position="332"/>
    </location>
</feature>
<comment type="pathway">
    <text evidence="3 14">Cofactor biosynthesis; riboflavin biosynthesis; 5-amino-6-(D-ribitylamino)uracil from GTP: step 1/4.</text>
</comment>
<feature type="site" description="Essential for catalytic activity" evidence="15">
    <location>
        <position position="129"/>
    </location>
</feature>
<dbReference type="InterPro" id="IPR000422">
    <property type="entry name" value="DHBP_synthase_RibB"/>
</dbReference>
<evidence type="ECO:0000256" key="9">
    <source>
        <dbReference type="ARBA" id="ARBA00022801"/>
    </source>
</evidence>
<dbReference type="EC" id="4.1.99.12" evidence="15"/>
<dbReference type="EC" id="3.5.4.25" evidence="14"/>
<feature type="binding site" evidence="15">
    <location>
        <position position="31"/>
    </location>
    <ligand>
        <name>Mg(2+)</name>
        <dbReference type="ChEBI" id="CHEBI:18420"/>
        <label>2</label>
    </ligand>
</feature>
<feature type="binding site" evidence="15">
    <location>
        <position position="35"/>
    </location>
    <ligand>
        <name>D-ribulose 5-phosphate</name>
        <dbReference type="ChEBI" id="CHEBI:58121"/>
    </ligand>
</feature>
<dbReference type="InterPro" id="IPR000926">
    <property type="entry name" value="RibA"/>
</dbReference>
<feature type="binding site" evidence="14">
    <location>
        <position position="269"/>
    </location>
    <ligand>
        <name>Zn(2+)</name>
        <dbReference type="ChEBI" id="CHEBI:29105"/>
        <note>catalytic</note>
    </ligand>
</feature>
<organism evidence="17 18">
    <name type="scientific">Auraticoccus cholistanensis</name>
    <dbReference type="NCBI Taxonomy" id="2656650"/>
    <lineage>
        <taxon>Bacteria</taxon>
        <taxon>Bacillati</taxon>
        <taxon>Actinomycetota</taxon>
        <taxon>Actinomycetes</taxon>
        <taxon>Propionibacteriales</taxon>
        <taxon>Propionibacteriaceae</taxon>
        <taxon>Auraticoccus</taxon>
    </lineage>
</organism>
<feature type="binding site" evidence="15">
    <location>
        <position position="146"/>
    </location>
    <ligand>
        <name>Mg(2+)</name>
        <dbReference type="ChEBI" id="CHEBI:18420"/>
        <label>2</label>
    </ligand>
</feature>
<feature type="binding site" evidence="14">
    <location>
        <position position="274"/>
    </location>
    <ligand>
        <name>GTP</name>
        <dbReference type="ChEBI" id="CHEBI:37565"/>
    </ligand>
</feature>
<evidence type="ECO:0000256" key="11">
    <source>
        <dbReference type="ARBA" id="ARBA00023134"/>
    </source>
</evidence>
<evidence type="ECO:0000256" key="6">
    <source>
        <dbReference type="ARBA" id="ARBA00022619"/>
    </source>
</evidence>
<name>A0A6A9UUA9_9ACTN</name>
<feature type="binding site" evidence="14">
    <location>
        <position position="358"/>
    </location>
    <ligand>
        <name>GTP</name>
        <dbReference type="ChEBI" id="CHEBI:37565"/>
    </ligand>
</feature>
<reference evidence="17 18" key="1">
    <citation type="submission" date="2019-12" db="EMBL/GenBank/DDBJ databases">
        <title>Auraticoccus cholistani sp. nov., an actinomycete isolated from soil of Cholistan desert.</title>
        <authorList>
            <person name="Cheema M.T."/>
        </authorList>
    </citation>
    <scope>NUCLEOTIDE SEQUENCE [LARGE SCALE GENOMIC DNA]</scope>
    <source>
        <strain evidence="17 18">F435</strain>
    </source>
</reference>
<dbReference type="RefSeq" id="WP_331714612.1">
    <property type="nucleotide sequence ID" value="NZ_WPCU01000005.1"/>
</dbReference>
<dbReference type="Gene3D" id="3.90.870.10">
    <property type="entry name" value="DHBP synthase"/>
    <property type="match status" value="1"/>
</dbReference>
<keyword evidence="10 14" id="KW-0862">Zinc</keyword>
<feature type="binding site" evidence="14">
    <location>
        <begin position="296"/>
        <end position="298"/>
    </location>
    <ligand>
        <name>GTP</name>
        <dbReference type="ChEBI" id="CHEBI:37565"/>
    </ligand>
</feature>
<comment type="function">
    <text evidence="2 15">Catalyzes the conversion of D-ribulose 5-phosphate to formate and 3,4-dihydroxy-2-butanone 4-phosphate.</text>
</comment>
<dbReference type="InterPro" id="IPR017945">
    <property type="entry name" value="DHBP_synth_RibB-like_a/b_dom"/>
</dbReference>
<feature type="active site" description="Proton acceptor" evidence="14">
    <location>
        <position position="330"/>
    </location>
</feature>
<keyword evidence="7 15" id="KW-0479">Metal-binding</keyword>
<dbReference type="GO" id="GO:0003935">
    <property type="term" value="F:GTP cyclohydrolase II activity"/>
    <property type="evidence" value="ECO:0007669"/>
    <property type="project" value="UniProtKB-UniRule"/>
</dbReference>
<feature type="binding site" evidence="14">
    <location>
        <position position="353"/>
    </location>
    <ligand>
        <name>GTP</name>
        <dbReference type="ChEBI" id="CHEBI:37565"/>
    </ligand>
</feature>
<keyword evidence="15" id="KW-0464">Manganese</keyword>
<dbReference type="AlphaFoldDB" id="A0A6A9UUA9"/>
<evidence type="ECO:0000256" key="7">
    <source>
        <dbReference type="ARBA" id="ARBA00022723"/>
    </source>
</evidence>
<dbReference type="Pfam" id="PF00926">
    <property type="entry name" value="DHBP_synthase"/>
    <property type="match status" value="1"/>
</dbReference>
<dbReference type="Pfam" id="PF00925">
    <property type="entry name" value="GTP_cyclohydro2"/>
    <property type="match status" value="1"/>
</dbReference>
<dbReference type="NCBIfam" id="NF001591">
    <property type="entry name" value="PRK00393.1"/>
    <property type="match status" value="1"/>
</dbReference>
<evidence type="ECO:0000313" key="18">
    <source>
        <dbReference type="Proteomes" id="UP000435304"/>
    </source>
</evidence>
<proteinExistence type="inferred from homology"/>
<evidence type="ECO:0000256" key="1">
    <source>
        <dbReference type="ARBA" id="ARBA00000141"/>
    </source>
</evidence>
<evidence type="ECO:0000256" key="2">
    <source>
        <dbReference type="ARBA" id="ARBA00002284"/>
    </source>
</evidence>
<keyword evidence="15" id="KW-0460">Magnesium</keyword>
<comment type="subunit">
    <text evidence="15">Homodimer.</text>
</comment>
<keyword evidence="18" id="KW-1185">Reference proteome</keyword>
<keyword evidence="9 14" id="KW-0378">Hydrolase</keyword>
<dbReference type="SUPFAM" id="SSF142695">
    <property type="entry name" value="RibA-like"/>
    <property type="match status" value="1"/>
</dbReference>